<dbReference type="SUPFAM" id="SSF55729">
    <property type="entry name" value="Acyl-CoA N-acyltransferases (Nat)"/>
    <property type="match status" value="1"/>
</dbReference>
<dbReference type="InterPro" id="IPR016181">
    <property type="entry name" value="Acyl_CoA_acyltransferase"/>
</dbReference>
<feature type="domain" description="N-acetyltransferase" evidence="1">
    <location>
        <begin position="1"/>
        <end position="80"/>
    </location>
</feature>
<dbReference type="InterPro" id="IPR000182">
    <property type="entry name" value="GNAT_dom"/>
</dbReference>
<name>X1NTU0_9ZZZZ</name>
<sequence length="80" mass="8887">MKARNAEITDARAIYALISSYAERDKMLFRSLADIYENLQTFTIVELDGNVVGCCALQVIWSDLAEIKSLAVDEANTEKG</sequence>
<dbReference type="PROSITE" id="PS51186">
    <property type="entry name" value="GNAT"/>
    <property type="match status" value="1"/>
</dbReference>
<organism evidence="2">
    <name type="scientific">marine sediment metagenome</name>
    <dbReference type="NCBI Taxonomy" id="412755"/>
    <lineage>
        <taxon>unclassified sequences</taxon>
        <taxon>metagenomes</taxon>
        <taxon>ecological metagenomes</taxon>
    </lineage>
</organism>
<proteinExistence type="predicted"/>
<dbReference type="GO" id="GO:0016747">
    <property type="term" value="F:acyltransferase activity, transferring groups other than amino-acyl groups"/>
    <property type="evidence" value="ECO:0007669"/>
    <property type="project" value="InterPro"/>
</dbReference>
<feature type="non-terminal residue" evidence="2">
    <location>
        <position position="80"/>
    </location>
</feature>
<evidence type="ECO:0000259" key="1">
    <source>
        <dbReference type="PROSITE" id="PS51186"/>
    </source>
</evidence>
<dbReference type="AlphaFoldDB" id="X1NTU0"/>
<reference evidence="2" key="1">
    <citation type="journal article" date="2014" name="Front. Microbiol.">
        <title>High frequency of phylogenetically diverse reductive dehalogenase-homologous genes in deep subseafloor sedimentary metagenomes.</title>
        <authorList>
            <person name="Kawai M."/>
            <person name="Futagami T."/>
            <person name="Toyoda A."/>
            <person name="Takaki Y."/>
            <person name="Nishi S."/>
            <person name="Hori S."/>
            <person name="Arai W."/>
            <person name="Tsubouchi T."/>
            <person name="Morono Y."/>
            <person name="Uchiyama I."/>
            <person name="Ito T."/>
            <person name="Fujiyama A."/>
            <person name="Inagaki F."/>
            <person name="Takami H."/>
        </authorList>
    </citation>
    <scope>NUCLEOTIDE SEQUENCE</scope>
    <source>
        <strain evidence="2">Expedition CK06-06</strain>
    </source>
</reference>
<evidence type="ECO:0000313" key="2">
    <source>
        <dbReference type="EMBL" id="GAI22069.1"/>
    </source>
</evidence>
<dbReference type="EMBL" id="BARV01017328">
    <property type="protein sequence ID" value="GAI22069.1"/>
    <property type="molecule type" value="Genomic_DNA"/>
</dbReference>
<protein>
    <recommendedName>
        <fullName evidence="1">N-acetyltransferase domain-containing protein</fullName>
    </recommendedName>
</protein>
<accession>X1NTU0</accession>
<dbReference type="Gene3D" id="3.40.630.30">
    <property type="match status" value="1"/>
</dbReference>
<gene>
    <name evidence="2" type="ORF">S06H3_29563</name>
</gene>
<comment type="caution">
    <text evidence="2">The sequence shown here is derived from an EMBL/GenBank/DDBJ whole genome shotgun (WGS) entry which is preliminary data.</text>
</comment>
<dbReference type="Pfam" id="PF00583">
    <property type="entry name" value="Acetyltransf_1"/>
    <property type="match status" value="1"/>
</dbReference>